<evidence type="ECO:0000313" key="1">
    <source>
        <dbReference type="EMBL" id="KAJ8755256.1"/>
    </source>
</evidence>
<reference evidence="1 2" key="1">
    <citation type="submission" date="2021-09" db="EMBL/GenBank/DDBJ databases">
        <title>Genomic insights and catalytic innovation underlie evolution of tropane alkaloids biosynthesis.</title>
        <authorList>
            <person name="Wang Y.-J."/>
            <person name="Tian T."/>
            <person name="Huang J.-P."/>
            <person name="Huang S.-X."/>
        </authorList>
    </citation>
    <scope>NUCLEOTIDE SEQUENCE [LARGE SCALE GENOMIC DNA]</scope>
    <source>
        <strain evidence="1">KIB-2018</strain>
        <tissue evidence="1">Leaf</tissue>
    </source>
</reference>
<organism evidence="1 2">
    <name type="scientific">Erythroxylum novogranatense</name>
    <dbReference type="NCBI Taxonomy" id="1862640"/>
    <lineage>
        <taxon>Eukaryota</taxon>
        <taxon>Viridiplantae</taxon>
        <taxon>Streptophyta</taxon>
        <taxon>Embryophyta</taxon>
        <taxon>Tracheophyta</taxon>
        <taxon>Spermatophyta</taxon>
        <taxon>Magnoliopsida</taxon>
        <taxon>eudicotyledons</taxon>
        <taxon>Gunneridae</taxon>
        <taxon>Pentapetalae</taxon>
        <taxon>rosids</taxon>
        <taxon>fabids</taxon>
        <taxon>Malpighiales</taxon>
        <taxon>Erythroxylaceae</taxon>
        <taxon>Erythroxylum</taxon>
    </lineage>
</organism>
<gene>
    <name evidence="1" type="ORF">K2173_019054</name>
</gene>
<protein>
    <submittedName>
        <fullName evidence="1">Uncharacterized protein</fullName>
    </submittedName>
</protein>
<accession>A0AAV8SSI8</accession>
<proteinExistence type="predicted"/>
<keyword evidence="2" id="KW-1185">Reference proteome</keyword>
<name>A0AAV8SSI8_9ROSI</name>
<dbReference type="AlphaFoldDB" id="A0AAV8SSI8"/>
<dbReference type="Proteomes" id="UP001159364">
    <property type="component" value="Linkage Group LG09"/>
</dbReference>
<evidence type="ECO:0000313" key="2">
    <source>
        <dbReference type="Proteomes" id="UP001159364"/>
    </source>
</evidence>
<comment type="caution">
    <text evidence="1">The sequence shown here is derived from an EMBL/GenBank/DDBJ whole genome shotgun (WGS) entry which is preliminary data.</text>
</comment>
<sequence length="66" mass="7788">MFLHFLSPNATFSFCDTQFRVSLVRIGLRHVHDCAELDETVEPKVNKQANWMRLWNLKSINMPLKL</sequence>
<dbReference type="EMBL" id="JAIWQS010000009">
    <property type="protein sequence ID" value="KAJ8755256.1"/>
    <property type="molecule type" value="Genomic_DNA"/>
</dbReference>